<evidence type="ECO:0000313" key="2">
    <source>
        <dbReference type="Proteomes" id="UP000178684"/>
    </source>
</evidence>
<dbReference type="InterPro" id="IPR011051">
    <property type="entry name" value="RmlC_Cupin_sf"/>
</dbReference>
<dbReference type="AlphaFoldDB" id="A0A1F5X2V6"/>
<dbReference type="Gene3D" id="2.60.120.10">
    <property type="entry name" value="Jelly Rolls"/>
    <property type="match status" value="1"/>
</dbReference>
<evidence type="ECO:0008006" key="3">
    <source>
        <dbReference type="Google" id="ProtNLM"/>
    </source>
</evidence>
<dbReference type="EMBL" id="MFIE01000027">
    <property type="protein sequence ID" value="OGF82210.1"/>
    <property type="molecule type" value="Genomic_DNA"/>
</dbReference>
<organism evidence="1 2">
    <name type="scientific">Candidatus Giovannonibacteria bacterium RIFCSPLOWO2_01_FULL_46_13</name>
    <dbReference type="NCBI Taxonomy" id="1798352"/>
    <lineage>
        <taxon>Bacteria</taxon>
        <taxon>Candidatus Giovannoniibacteriota</taxon>
    </lineage>
</organism>
<dbReference type="InterPro" id="IPR014710">
    <property type="entry name" value="RmlC-like_jellyroll"/>
</dbReference>
<gene>
    <name evidence="1" type="ORF">A3B18_02730</name>
</gene>
<comment type="caution">
    <text evidence="1">The sequence shown here is derived from an EMBL/GenBank/DDBJ whole genome shotgun (WGS) entry which is preliminary data.</text>
</comment>
<protein>
    <recommendedName>
        <fullName evidence="3">Cupin type-1 domain-containing protein</fullName>
    </recommendedName>
</protein>
<sequence>MKNWQFIEAKNIQESLAKAPADGKHQLEPLSLVSKEKGVSFNILEDHNFLEGQPEVHRHEADLWIGIDGEMKFVVGGEMVEPFAKEGNDNEIKAKTIANGTEVIVKEGDVLLIPAGVPHMHTSAHGRAYIIKLPERDIIPIEQVPGWK</sequence>
<evidence type="ECO:0000313" key="1">
    <source>
        <dbReference type="EMBL" id="OGF82210.1"/>
    </source>
</evidence>
<dbReference type="SUPFAM" id="SSF51182">
    <property type="entry name" value="RmlC-like cupins"/>
    <property type="match status" value="1"/>
</dbReference>
<name>A0A1F5X2V6_9BACT</name>
<dbReference type="Proteomes" id="UP000178684">
    <property type="component" value="Unassembled WGS sequence"/>
</dbReference>
<accession>A0A1F5X2V6</accession>
<reference evidence="1 2" key="1">
    <citation type="journal article" date="2016" name="Nat. Commun.">
        <title>Thousands of microbial genomes shed light on interconnected biogeochemical processes in an aquifer system.</title>
        <authorList>
            <person name="Anantharaman K."/>
            <person name="Brown C.T."/>
            <person name="Hug L.A."/>
            <person name="Sharon I."/>
            <person name="Castelle C.J."/>
            <person name="Probst A.J."/>
            <person name="Thomas B.C."/>
            <person name="Singh A."/>
            <person name="Wilkins M.J."/>
            <person name="Karaoz U."/>
            <person name="Brodie E.L."/>
            <person name="Williams K.H."/>
            <person name="Hubbard S.S."/>
            <person name="Banfield J.F."/>
        </authorList>
    </citation>
    <scope>NUCLEOTIDE SEQUENCE [LARGE SCALE GENOMIC DNA]</scope>
</reference>
<proteinExistence type="predicted"/>